<comment type="caution">
    <text evidence="1">The sequence shown here is derived from an EMBL/GenBank/DDBJ whole genome shotgun (WGS) entry which is preliminary data.</text>
</comment>
<evidence type="ECO:0008006" key="3">
    <source>
        <dbReference type="Google" id="ProtNLM"/>
    </source>
</evidence>
<evidence type="ECO:0000313" key="2">
    <source>
        <dbReference type="Proteomes" id="UP000424805"/>
    </source>
</evidence>
<dbReference type="AlphaFoldDB" id="A0A7J4XXU9"/>
<dbReference type="EMBL" id="VWFP01000011">
    <property type="protein sequence ID" value="KAA4626738.1"/>
    <property type="molecule type" value="Genomic_DNA"/>
</dbReference>
<gene>
    <name evidence="1" type="ORF">F3B90_12690</name>
</gene>
<protein>
    <recommendedName>
        <fullName evidence="3">DUF551 domain-containing protein</fullName>
    </recommendedName>
</protein>
<organism evidence="1 2">
    <name type="scientific">Bacteroides ovatus</name>
    <dbReference type="NCBI Taxonomy" id="28116"/>
    <lineage>
        <taxon>Bacteria</taxon>
        <taxon>Pseudomonadati</taxon>
        <taxon>Bacteroidota</taxon>
        <taxon>Bacteroidia</taxon>
        <taxon>Bacteroidales</taxon>
        <taxon>Bacteroidaceae</taxon>
        <taxon>Bacteroides</taxon>
    </lineage>
</organism>
<dbReference type="Proteomes" id="UP000424805">
    <property type="component" value="Unassembled WGS sequence"/>
</dbReference>
<evidence type="ECO:0000313" key="1">
    <source>
        <dbReference type="EMBL" id="KAA4626738.1"/>
    </source>
</evidence>
<sequence length="113" mass="13161">MKTLEDKAQEYSVMSGALDAGYSTETEEAYRQGAREAQHWFSVSEELPDTSDFGVSENVILKLSVYNKKHKNTYECCIEAYYDSDIGHWFFMLPVDIKNLKLEPLAWRPIERR</sequence>
<reference evidence="1 2" key="1">
    <citation type="journal article" date="2019" name="Nat. Med.">
        <title>A library of human gut bacterial isolates paired with longitudinal multiomics data enables mechanistic microbiome research.</title>
        <authorList>
            <person name="Poyet M."/>
            <person name="Groussin M."/>
            <person name="Gibbons S.M."/>
            <person name="Avila-Pacheco J."/>
            <person name="Jiang X."/>
            <person name="Kearney S.M."/>
            <person name="Perrotta A.R."/>
            <person name="Berdy B."/>
            <person name="Zhao S."/>
            <person name="Lieberman T.D."/>
            <person name="Swanson P.K."/>
            <person name="Smith M."/>
            <person name="Roesemann S."/>
            <person name="Alexander J.E."/>
            <person name="Rich S.A."/>
            <person name="Livny J."/>
            <person name="Vlamakis H."/>
            <person name="Clish C."/>
            <person name="Bullock K."/>
            <person name="Deik A."/>
            <person name="Scott J."/>
            <person name="Pierce K.A."/>
            <person name="Xavier R.J."/>
            <person name="Alm E.J."/>
        </authorList>
    </citation>
    <scope>NUCLEOTIDE SEQUENCE [LARGE SCALE GENOMIC DNA]</scope>
    <source>
        <strain evidence="1 2">BIOML-A15</strain>
    </source>
</reference>
<name>A0A7J4XXU9_BACOV</name>
<accession>A0A7J4XXU9</accession>
<proteinExistence type="predicted"/>